<reference evidence="6 7" key="1">
    <citation type="submission" date="2014-01" db="EMBL/GenBank/DDBJ databases">
        <title>Development of a Comparative Genomic Fingerprinting Assay for High Resolution Genotyping of Arcobacter butzleri.</title>
        <authorList>
            <person name="Webb A.L."/>
            <person name="Inglis G.D."/>
            <person name="Kruczkiewicz P."/>
            <person name="Selinger L.B."/>
            <person name="Taboada E.N."/>
        </authorList>
    </citation>
    <scope>NUCLEOTIDE SEQUENCE [LARGE SCALE GENOMIC DNA]</scope>
    <source>
        <strain evidence="6 7">L348</strain>
    </source>
</reference>
<dbReference type="AlphaFoldDB" id="A0A0G9JPJ4"/>
<feature type="chain" id="PRO_5002578401" evidence="4">
    <location>
        <begin position="29"/>
        <end position="358"/>
    </location>
</feature>
<evidence type="ECO:0000256" key="3">
    <source>
        <dbReference type="ARBA" id="ARBA00022729"/>
    </source>
</evidence>
<dbReference type="InterPro" id="IPR017793">
    <property type="entry name" value="ABC_transptr_urea-assoc_sub-bd"/>
</dbReference>
<dbReference type="GO" id="GO:0042597">
    <property type="term" value="C:periplasmic space"/>
    <property type="evidence" value="ECO:0007669"/>
    <property type="project" value="UniProtKB-SubCell"/>
</dbReference>
<evidence type="ECO:0000259" key="5">
    <source>
        <dbReference type="Pfam" id="PF09084"/>
    </source>
</evidence>
<dbReference type="Gene3D" id="3.40.190.10">
    <property type="entry name" value="Periplasmic binding protein-like II"/>
    <property type="match status" value="2"/>
</dbReference>
<feature type="signal peptide" evidence="4">
    <location>
        <begin position="1"/>
        <end position="28"/>
    </location>
</feature>
<evidence type="ECO:0000313" key="6">
    <source>
        <dbReference type="EMBL" id="KLD96166.1"/>
    </source>
</evidence>
<dbReference type="EMBL" id="JAIQ01000172">
    <property type="protein sequence ID" value="KLD96166.1"/>
    <property type="molecule type" value="Genomic_DNA"/>
</dbReference>
<comment type="subcellular location">
    <subcellularLocation>
        <location evidence="1">Periplasm</location>
    </subcellularLocation>
</comment>
<protein>
    <submittedName>
        <fullName evidence="6">Lipid kinase</fullName>
    </submittedName>
</protein>
<evidence type="ECO:0000256" key="4">
    <source>
        <dbReference type="SAM" id="SignalP"/>
    </source>
</evidence>
<evidence type="ECO:0000256" key="1">
    <source>
        <dbReference type="ARBA" id="ARBA00004418"/>
    </source>
</evidence>
<dbReference type="RefSeq" id="WP_046997458.1">
    <property type="nucleotide sequence ID" value="NZ_JAIQ01000172.1"/>
</dbReference>
<evidence type="ECO:0000313" key="7">
    <source>
        <dbReference type="Proteomes" id="UP000035514"/>
    </source>
</evidence>
<dbReference type="Proteomes" id="UP000035514">
    <property type="component" value="Unassembled WGS sequence"/>
</dbReference>
<keyword evidence="3 4" id="KW-0732">Signal</keyword>
<proteinExistence type="inferred from homology"/>
<evidence type="ECO:0000256" key="2">
    <source>
        <dbReference type="ARBA" id="ARBA00010742"/>
    </source>
</evidence>
<keyword evidence="6" id="KW-0418">Kinase</keyword>
<accession>A0A0G9JPJ4</accession>
<name>A0A0G9JPJ4_9BACT</name>
<organism evidence="6 7">
    <name type="scientific">Aliarcobacter butzleri L348</name>
    <dbReference type="NCBI Taxonomy" id="1447256"/>
    <lineage>
        <taxon>Bacteria</taxon>
        <taxon>Pseudomonadati</taxon>
        <taxon>Campylobacterota</taxon>
        <taxon>Epsilonproteobacteria</taxon>
        <taxon>Campylobacterales</taxon>
        <taxon>Arcobacteraceae</taxon>
        <taxon>Aliarcobacter</taxon>
    </lineage>
</organism>
<dbReference type="NCBIfam" id="TIGR03427">
    <property type="entry name" value="ABC_peri_uca"/>
    <property type="match status" value="1"/>
</dbReference>
<gene>
    <name evidence="6" type="ORF">AA20_12465</name>
</gene>
<comment type="similarity">
    <text evidence="2">Belongs to the bacterial solute-binding protein SsuA/TauA family.</text>
</comment>
<dbReference type="PANTHER" id="PTHR30024:SF47">
    <property type="entry name" value="TAURINE-BINDING PERIPLASMIC PROTEIN"/>
    <property type="match status" value="1"/>
</dbReference>
<feature type="domain" description="SsuA/THI5-like" evidence="5">
    <location>
        <begin position="61"/>
        <end position="242"/>
    </location>
</feature>
<dbReference type="PANTHER" id="PTHR30024">
    <property type="entry name" value="ALIPHATIC SULFONATES-BINDING PROTEIN-RELATED"/>
    <property type="match status" value="1"/>
</dbReference>
<dbReference type="Pfam" id="PF09084">
    <property type="entry name" value="NMT1"/>
    <property type="match status" value="1"/>
</dbReference>
<dbReference type="SUPFAM" id="SSF53850">
    <property type="entry name" value="Periplasmic binding protein-like II"/>
    <property type="match status" value="1"/>
</dbReference>
<keyword evidence="6" id="KW-0808">Transferase</keyword>
<comment type="caution">
    <text evidence="6">The sequence shown here is derived from an EMBL/GenBank/DDBJ whole genome shotgun (WGS) entry which is preliminary data.</text>
</comment>
<dbReference type="InterPro" id="IPR015168">
    <property type="entry name" value="SsuA/THI5"/>
</dbReference>
<dbReference type="GO" id="GO:0016301">
    <property type="term" value="F:kinase activity"/>
    <property type="evidence" value="ECO:0007669"/>
    <property type="project" value="UniProtKB-KW"/>
</dbReference>
<dbReference type="PATRIC" id="fig|1447256.3.peg.2443"/>
<sequence length="358" mass="39268">MKLSISKIFKLLSMAVLFLGLSTTSLFAGTKKDFKVAWSIYVGWMPWDVIESQKIMDKWAKKYGINVQIVQINDYIESINQYSSGEFDACTMANTDALGIPAAGGVDSTALIIGDYSNGNDAVISKTAKSIKDLKGTNINLVELSISHYLLARALEKNGLSEKDIKVVNTSDADMVSAYTTADVSSVVTWKPQVSEIQKMPKANTIFDSSKIPGEIIDLTVVNTQTLKENPEFGKALVGAWYEMMSLMTSNSKESIEAKTIMAKASGTDLAGFEDQLKTTNMYYTPVEAVKFNNSDEIVKTMEFVAKFSFEHGLYGEGASDYGFVGIEFPNGKVIGDKGNIKLRFNDSFMKMASEGKL</sequence>